<dbReference type="AlphaFoldDB" id="X1K009"/>
<dbReference type="GO" id="GO:0015937">
    <property type="term" value="P:coenzyme A biosynthetic process"/>
    <property type="evidence" value="ECO:0007669"/>
    <property type="project" value="InterPro"/>
</dbReference>
<reference evidence="3" key="1">
    <citation type="journal article" date="2014" name="Front. Microbiol.">
        <title>High frequency of phylogenetically diverse reductive dehalogenase-homologous genes in deep subseafloor sedimentary metagenomes.</title>
        <authorList>
            <person name="Kawai M."/>
            <person name="Futagami T."/>
            <person name="Toyoda A."/>
            <person name="Takaki Y."/>
            <person name="Nishi S."/>
            <person name="Hori S."/>
            <person name="Arai W."/>
            <person name="Tsubouchi T."/>
            <person name="Morono Y."/>
            <person name="Uchiyama I."/>
            <person name="Ito T."/>
            <person name="Fujiyama A."/>
            <person name="Inagaki F."/>
            <person name="Takami H."/>
        </authorList>
    </citation>
    <scope>NUCLEOTIDE SEQUENCE</scope>
    <source>
        <strain evidence="3">Expedition CK06-06</strain>
    </source>
</reference>
<accession>X1K009</accession>
<gene>
    <name evidence="3" type="ORF">S03H2_60042</name>
</gene>
<evidence type="ECO:0000256" key="1">
    <source>
        <dbReference type="ARBA" id="ARBA00022741"/>
    </source>
</evidence>
<dbReference type="Pfam" id="PF04019">
    <property type="entry name" value="DUF359"/>
    <property type="match status" value="1"/>
</dbReference>
<proteinExistence type="predicted"/>
<keyword evidence="2" id="KW-0342">GTP-binding</keyword>
<sequence>MVDWMSENLKVPEAERHKFSQPLGKLFAGTREKTILEVENVVKSFLKAGFEIKIYLVGDIVTQDFLAKKFLKRFIKLCIIDEKTQRNQIKIEAEDFFEEIIEFENPQGGIQSESFNLLNDIISSDKLTLLKITKGEEDLLVLPLVLKIPL</sequence>
<dbReference type="InterPro" id="IPR007164">
    <property type="entry name" value="GTP-dep_dephospho-CoA_kin"/>
</dbReference>
<dbReference type="GO" id="GO:0016301">
    <property type="term" value="F:kinase activity"/>
    <property type="evidence" value="ECO:0007669"/>
    <property type="project" value="InterPro"/>
</dbReference>
<name>X1K009_9ZZZZ</name>
<keyword evidence="1" id="KW-0547">Nucleotide-binding</keyword>
<dbReference type="GO" id="GO:0005525">
    <property type="term" value="F:GTP binding"/>
    <property type="evidence" value="ECO:0007669"/>
    <property type="project" value="UniProtKB-KW"/>
</dbReference>
<dbReference type="PANTHER" id="PTHR40732">
    <property type="entry name" value="UPF0218 PROTEIN TK1697"/>
    <property type="match status" value="1"/>
</dbReference>
<evidence type="ECO:0000256" key="2">
    <source>
        <dbReference type="ARBA" id="ARBA00023134"/>
    </source>
</evidence>
<evidence type="ECO:0000313" key="3">
    <source>
        <dbReference type="EMBL" id="GAH86985.1"/>
    </source>
</evidence>
<protein>
    <submittedName>
        <fullName evidence="3">Uncharacterized protein</fullName>
    </submittedName>
</protein>
<organism evidence="3">
    <name type="scientific">marine sediment metagenome</name>
    <dbReference type="NCBI Taxonomy" id="412755"/>
    <lineage>
        <taxon>unclassified sequences</taxon>
        <taxon>metagenomes</taxon>
        <taxon>ecological metagenomes</taxon>
    </lineage>
</organism>
<dbReference type="PANTHER" id="PTHR40732:SF1">
    <property type="entry name" value="GTP-DEPENDENT DEPHOSPHO-COA KINASE"/>
    <property type="match status" value="1"/>
</dbReference>
<dbReference type="EMBL" id="BARU01038659">
    <property type="protein sequence ID" value="GAH86985.1"/>
    <property type="molecule type" value="Genomic_DNA"/>
</dbReference>
<feature type="non-terminal residue" evidence="3">
    <location>
        <position position="150"/>
    </location>
</feature>
<comment type="caution">
    <text evidence="3">The sequence shown here is derived from an EMBL/GenBank/DDBJ whole genome shotgun (WGS) entry which is preliminary data.</text>
</comment>